<gene>
    <name evidence="1" type="ORF">AWY79_06950</name>
    <name evidence="2" type="ORF">EDC59_101258</name>
</gene>
<keyword evidence="3" id="KW-1185">Reference proteome</keyword>
<accession>A0A126QLL3</accession>
<dbReference type="Proteomes" id="UP000055611">
    <property type="component" value="Chromosome"/>
</dbReference>
<name>A0A126QLL3_9BACT</name>
<dbReference type="Pfam" id="PF06074">
    <property type="entry name" value="Portal_Mu"/>
    <property type="match status" value="1"/>
</dbReference>
<dbReference type="KEGG" id="dej:AWY79_06950"/>
<dbReference type="InterPro" id="IPR009279">
    <property type="entry name" value="Portal_Mu"/>
</dbReference>
<dbReference type="RefSeq" id="WP_066801922.1">
    <property type="nucleotide sequence ID" value="NZ_CP014206.1"/>
</dbReference>
<dbReference type="OrthoDB" id="9797300at2"/>
<dbReference type="EMBL" id="SOBK01000001">
    <property type="protein sequence ID" value="TDT91855.1"/>
    <property type="molecule type" value="Genomic_DNA"/>
</dbReference>
<sequence length="505" mass="55252">MPTIYDHKGDPINFEAPAVDLTTEFATRVAAGADFGSFLGILPDPDPVLRQRGEYSSVLEDLTADDQVCMAMQNRKLRVLNKQDYDFSPGQAKGKDVSAQAAQLCDDLVADLEAIPLRDVFSSMLDAPFFGLTVLELIWEPRGGKLRLADIVAKPRTWFAFDDRNKPVFCGNTLADDIPLPTGKFVLVRHFPTFENPYGLRLLSRCLWPVAFKRGGIEFLTRFCEKFGMPWVLAKAPRNATRADRMSMASDLAAMVQDAVAVLPGGAEVDLASASGKAGDLHEGYLRRWDKAISKVLMGQTLTAEMDGSGSRAASETHYSVGNDMAEADQFLVTSAMNEIALVYRNINAPAGVIAPVFGYNEPEDYDAQASLDTKLHGIGVRFKKSHFSRRYDLAEDEFDLEGETESLPADHSACIEFANAQDAQDVVDRAVADIMPQAVKANAEIVSQIEKIVQSAESFEDMQVMLAELLGQDAEESELADLVGRIMLNVQAFGTMAAQEEADG</sequence>
<reference evidence="2 4" key="2">
    <citation type="submission" date="2019-03" db="EMBL/GenBank/DDBJ databases">
        <title>Genomic Encyclopedia of Type Strains, Phase IV (KMG-IV): sequencing the most valuable type-strain genomes for metagenomic binning, comparative biology and taxonomic classification.</title>
        <authorList>
            <person name="Goeker M."/>
        </authorList>
    </citation>
    <scope>NUCLEOTIDE SEQUENCE [LARGE SCALE GENOMIC DNA]</scope>
    <source>
        <strain evidence="2 4">DSM 101483</strain>
    </source>
</reference>
<evidence type="ECO:0000313" key="1">
    <source>
        <dbReference type="EMBL" id="AMK10862.1"/>
    </source>
</evidence>
<dbReference type="AlphaFoldDB" id="A0A126QLL3"/>
<organism evidence="2 4">
    <name type="scientific">Pseudodesulfovibrio indicus</name>
    <dbReference type="NCBI Taxonomy" id="1716143"/>
    <lineage>
        <taxon>Bacteria</taxon>
        <taxon>Pseudomonadati</taxon>
        <taxon>Thermodesulfobacteriota</taxon>
        <taxon>Desulfovibrionia</taxon>
        <taxon>Desulfovibrionales</taxon>
        <taxon>Desulfovibrionaceae</taxon>
    </lineage>
</organism>
<evidence type="ECO:0000313" key="3">
    <source>
        <dbReference type="Proteomes" id="UP000055611"/>
    </source>
</evidence>
<protein>
    <submittedName>
        <fullName evidence="2">Phage gp29-like protein</fullName>
    </submittedName>
</protein>
<reference evidence="1 3" key="1">
    <citation type="journal article" date="2016" name="Front. Microbiol.">
        <title>Genome Sequence of the Piezophilic, Mesophilic Sulfate-Reducing Bacterium Desulfovibrio indicus J2T.</title>
        <authorList>
            <person name="Cao J."/>
            <person name="Maignien L."/>
            <person name="Shao Z."/>
            <person name="Alain K."/>
            <person name="Jebbar M."/>
        </authorList>
    </citation>
    <scope>NUCLEOTIDE SEQUENCE [LARGE SCALE GENOMIC DNA]</scope>
    <source>
        <strain evidence="1 3">J2</strain>
    </source>
</reference>
<evidence type="ECO:0000313" key="2">
    <source>
        <dbReference type="EMBL" id="TDT91855.1"/>
    </source>
</evidence>
<dbReference type="Proteomes" id="UP000295506">
    <property type="component" value="Unassembled WGS sequence"/>
</dbReference>
<dbReference type="EMBL" id="CP014206">
    <property type="protein sequence ID" value="AMK10862.1"/>
    <property type="molecule type" value="Genomic_DNA"/>
</dbReference>
<proteinExistence type="predicted"/>
<evidence type="ECO:0000313" key="4">
    <source>
        <dbReference type="Proteomes" id="UP000295506"/>
    </source>
</evidence>